<dbReference type="InterPro" id="IPR025643">
    <property type="entry name" value="R2K_3"/>
</dbReference>
<dbReference type="RefSeq" id="WP_205356183.1">
    <property type="nucleotide sequence ID" value="NZ_JADKYB010000003.1"/>
</dbReference>
<dbReference type="EMBL" id="JADKYB010000003">
    <property type="protein sequence ID" value="MBM9504331.1"/>
    <property type="molecule type" value="Genomic_DNA"/>
</dbReference>
<dbReference type="Proteomes" id="UP000749040">
    <property type="component" value="Unassembled WGS sequence"/>
</dbReference>
<evidence type="ECO:0000313" key="2">
    <source>
        <dbReference type="EMBL" id="MBM9504331.1"/>
    </source>
</evidence>
<comment type="caution">
    <text evidence="2">The sequence shown here is derived from an EMBL/GenBank/DDBJ whole genome shotgun (WGS) entry which is preliminary data.</text>
</comment>
<proteinExistence type="predicted"/>
<gene>
    <name evidence="2" type="ORF">ITX44_07240</name>
</gene>
<evidence type="ECO:0000259" key="1">
    <source>
        <dbReference type="Pfam" id="PF14243"/>
    </source>
</evidence>
<accession>A0ABS2TMW1</accession>
<organism evidence="2 3">
    <name type="scientific">Actinacidiphila acididurans</name>
    <dbReference type="NCBI Taxonomy" id="2784346"/>
    <lineage>
        <taxon>Bacteria</taxon>
        <taxon>Bacillati</taxon>
        <taxon>Actinomycetota</taxon>
        <taxon>Actinomycetes</taxon>
        <taxon>Kitasatosporales</taxon>
        <taxon>Streptomycetaceae</taxon>
        <taxon>Actinacidiphila</taxon>
    </lineage>
</organism>
<name>A0ABS2TMW1_9ACTN</name>
<protein>
    <submittedName>
        <fullName evidence="2">ATP-grasp domain-containing protein</fullName>
    </submittedName>
</protein>
<dbReference type="Pfam" id="PF14243">
    <property type="entry name" value="R2K_3"/>
    <property type="match status" value="1"/>
</dbReference>
<sequence length="296" mass="31817">MTAALLTCCDPLRPRRPDPHFAAAAETAKDLGSDVALVDHEALMQGRAQEAVARVPRGLGPLWYRGWMLPSSRYAELANALAERGSPLATDALRYRRAHELPGWYETFAAVTPRSVWLPADPGVTLPAARLAESAAPLGPGPVVVKDYVKSRKHEWDEACFVPDVADAERLAAVAGRFVELQGDFLTGGIVLRAFEDFTGDEVRVWWIDGDPVLVTVHPDAGTGAGTAEASVPGPELDRLAPLVRALGCRFVTTDLALRSDGVRRVVEVGDGQVSDLPASANQRHLLEPLLHSASN</sequence>
<feature type="domain" description="ATP-grasp" evidence="1">
    <location>
        <begin position="138"/>
        <end position="282"/>
    </location>
</feature>
<evidence type="ECO:0000313" key="3">
    <source>
        <dbReference type="Proteomes" id="UP000749040"/>
    </source>
</evidence>
<reference evidence="2 3" key="1">
    <citation type="submission" date="2021-01" db="EMBL/GenBank/DDBJ databases">
        <title>Streptomyces acididurans sp. nov., isolated from a peat swamp forest soil.</title>
        <authorList>
            <person name="Chantavorakit T."/>
            <person name="Duangmal K."/>
        </authorList>
    </citation>
    <scope>NUCLEOTIDE SEQUENCE [LARGE SCALE GENOMIC DNA]</scope>
    <source>
        <strain evidence="2 3">KK5PA1</strain>
    </source>
</reference>
<keyword evidence="3" id="KW-1185">Reference proteome</keyword>